<evidence type="ECO:0000313" key="1">
    <source>
        <dbReference type="EMBL" id="SVB50114.1"/>
    </source>
</evidence>
<proteinExistence type="predicted"/>
<dbReference type="EMBL" id="UINC01044531">
    <property type="protein sequence ID" value="SVB50114.1"/>
    <property type="molecule type" value="Genomic_DNA"/>
</dbReference>
<dbReference type="AlphaFoldDB" id="A0A382EJ74"/>
<gene>
    <name evidence="1" type="ORF">METZ01_LOCUS202968</name>
</gene>
<accession>A0A382EJ74</accession>
<organism evidence="1">
    <name type="scientific">marine metagenome</name>
    <dbReference type="NCBI Taxonomy" id="408172"/>
    <lineage>
        <taxon>unclassified sequences</taxon>
        <taxon>metagenomes</taxon>
        <taxon>ecological metagenomes</taxon>
    </lineage>
</organism>
<name>A0A382EJ74_9ZZZZ</name>
<sequence>MEINQLNNIGIKHYSLNELDRADESLKKATNLAKYAIQV</sequence>
<protein>
    <submittedName>
        <fullName evidence="1">Uncharacterized protein</fullName>
    </submittedName>
</protein>
<reference evidence="1" key="1">
    <citation type="submission" date="2018-05" db="EMBL/GenBank/DDBJ databases">
        <authorList>
            <person name="Lanie J.A."/>
            <person name="Ng W.-L."/>
            <person name="Kazmierczak K.M."/>
            <person name="Andrzejewski T.M."/>
            <person name="Davidsen T.M."/>
            <person name="Wayne K.J."/>
            <person name="Tettelin H."/>
            <person name="Glass J.I."/>
            <person name="Rusch D."/>
            <person name="Podicherti R."/>
            <person name="Tsui H.-C.T."/>
            <person name="Winkler M.E."/>
        </authorList>
    </citation>
    <scope>NUCLEOTIDE SEQUENCE</scope>
</reference>